<organism evidence="1 2">
    <name type="scientific">Candidatus Methanomarinus sp</name>
    <dbReference type="NCBI Taxonomy" id="3386244"/>
    <lineage>
        <taxon>Archaea</taxon>
        <taxon>Methanobacteriati</taxon>
        <taxon>Methanobacteriota</taxon>
        <taxon>Stenosarchaea group</taxon>
        <taxon>Methanomicrobia</taxon>
        <taxon>Methanosarcinales</taxon>
        <taxon>ANME-2 cluster</taxon>
        <taxon>Candidatus Methanocomedenaceae</taxon>
        <taxon>Candidatus Methanomarinus</taxon>
    </lineage>
</organism>
<protein>
    <submittedName>
        <fullName evidence="1">Radical SAM protein</fullName>
    </submittedName>
</protein>
<sequence>MIVTNAEIKAQLIAVGTADIDRSLLGRVTIPTAGPGAGGTAFFLKWDEHRVRLGVDENSPLKAIEDNDHILILKDNEPLLRAQLEEELIHCPQQAYITISEQCIFDCKYCPVPKLSGKIKSTGEIVKLVEKASESQNFKAISITSGVAGSPEKEVDRALDAVNSLKQFNVPIGVSVYPTADSSQRLKEAGVLEVKYNVETMDRELFGRVCPGMRLDFALEHLKDAVRIFGKNRVFSNFIIGLGETDRTVEAGLKELVLMGVIPIIRAANMHPLRKGEVYIKRPSAKRLLRLNRILRNLLDEYGLRADIARTMCLPCMGCDLNPHRD</sequence>
<reference evidence="1" key="1">
    <citation type="submission" date="2018-09" db="EMBL/GenBank/DDBJ databases">
        <title>A genomic encyclopedia of anaerobic methanotrophic archaea.</title>
        <authorList>
            <person name="Skennerton C.T."/>
            <person name="Chadwick G.L."/>
            <person name="Laso-Perez R."/>
            <person name="Leu A.O."/>
            <person name="Speth D.R."/>
            <person name="Yu H."/>
            <person name="Morgan-Lang C."/>
            <person name="Hatzenpichler R."/>
            <person name="Goudeau D."/>
            <person name="Malmstrom R."/>
            <person name="Woyke T."/>
            <person name="Hallam S."/>
            <person name="Tyson G.W."/>
            <person name="Wegener G."/>
            <person name="Boetius A."/>
            <person name="Orphan V.J."/>
        </authorList>
    </citation>
    <scope>NUCLEOTIDE SEQUENCE</scope>
    <source>
        <strain evidence="1">CONS3730D10UFb2</strain>
    </source>
</reference>
<name>A0AC61SCL6_9EURY</name>
<evidence type="ECO:0000313" key="2">
    <source>
        <dbReference type="Proteomes" id="UP000315423"/>
    </source>
</evidence>
<dbReference type="Proteomes" id="UP000315423">
    <property type="component" value="Unassembled WGS sequence"/>
</dbReference>
<accession>A0AC61SCL6</accession>
<proteinExistence type="predicted"/>
<comment type="caution">
    <text evidence="1">The sequence shown here is derived from an EMBL/GenBank/DDBJ whole genome shotgun (WGS) entry which is preliminary data.</text>
</comment>
<evidence type="ECO:0000313" key="1">
    <source>
        <dbReference type="EMBL" id="TKY92340.1"/>
    </source>
</evidence>
<dbReference type="EMBL" id="QYBA01000037">
    <property type="protein sequence ID" value="TKY92340.1"/>
    <property type="molecule type" value="Genomic_DNA"/>
</dbReference>
<gene>
    <name evidence="1" type="ORF">C5S46_01140</name>
</gene>